<protein>
    <submittedName>
        <fullName evidence="2">PknB</fullName>
    </submittedName>
</protein>
<dbReference type="EMBL" id="KU215704">
    <property type="protein sequence ID" value="ALT06040.1"/>
    <property type="molecule type" value="Genomic_DNA"/>
</dbReference>
<accession>A0A182B7C9</accession>
<dbReference type="InterPro" id="IPR008266">
    <property type="entry name" value="Tyr_kinase_AS"/>
</dbReference>
<dbReference type="GO" id="GO:0036498">
    <property type="term" value="P:IRE1-mediated unfolded protein response"/>
    <property type="evidence" value="ECO:0007669"/>
    <property type="project" value="TreeGrafter"/>
</dbReference>
<dbReference type="SUPFAM" id="SSF56112">
    <property type="entry name" value="Protein kinase-like (PK-like)"/>
    <property type="match status" value="1"/>
</dbReference>
<dbReference type="GO" id="GO:0051082">
    <property type="term" value="F:unfolded protein binding"/>
    <property type="evidence" value="ECO:0007669"/>
    <property type="project" value="TreeGrafter"/>
</dbReference>
<organism evidence="2">
    <name type="scientific">Streptococcus suis</name>
    <dbReference type="NCBI Taxonomy" id="1307"/>
    <lineage>
        <taxon>Bacteria</taxon>
        <taxon>Bacillati</taxon>
        <taxon>Bacillota</taxon>
        <taxon>Bacilli</taxon>
        <taxon>Lactobacillales</taxon>
        <taxon>Streptococcaceae</taxon>
        <taxon>Streptococcus</taxon>
    </lineage>
</organism>
<dbReference type="InterPro" id="IPR000719">
    <property type="entry name" value="Prot_kinase_dom"/>
</dbReference>
<dbReference type="AlphaFoldDB" id="A0A182B7C9"/>
<proteinExistence type="predicted"/>
<evidence type="ECO:0000313" key="2">
    <source>
        <dbReference type="EMBL" id="ALT06040.1"/>
    </source>
</evidence>
<dbReference type="GO" id="GO:0004521">
    <property type="term" value="F:RNA endonuclease activity"/>
    <property type="evidence" value="ECO:0007669"/>
    <property type="project" value="InterPro"/>
</dbReference>
<gene>
    <name evidence="2" type="primary">pknB</name>
    <name evidence="2" type="ORF">ICESsuNC28_00018</name>
</gene>
<dbReference type="PANTHER" id="PTHR13954">
    <property type="entry name" value="IRE1-RELATED"/>
    <property type="match status" value="1"/>
</dbReference>
<evidence type="ECO:0000259" key="1">
    <source>
        <dbReference type="PROSITE" id="PS50011"/>
    </source>
</evidence>
<reference evidence="2" key="1">
    <citation type="journal article" date="2016" name="Antimicrob. Agents Chemother.">
        <title>Characterization of Spectinomycin Resistance in Streptococcus suis Leads to Two Novel Insights into Drug Resistance Formation and Dissemination Mechanism.</title>
        <authorList>
            <person name="Huang K."/>
            <person name="Zhang Q."/>
            <person name="Song Y."/>
            <person name="Zhang Z."/>
            <person name="Zhang A."/>
            <person name="Xiao J."/>
            <person name="Jin M."/>
        </authorList>
    </citation>
    <scope>NUCLEOTIDE SEQUENCE</scope>
    <source>
        <strain evidence="2">Nc286A7</strain>
    </source>
</reference>
<dbReference type="SMART" id="SM00220">
    <property type="entry name" value="S_TKc"/>
    <property type="match status" value="1"/>
</dbReference>
<dbReference type="GO" id="GO:0005524">
    <property type="term" value="F:ATP binding"/>
    <property type="evidence" value="ECO:0007669"/>
    <property type="project" value="InterPro"/>
</dbReference>
<dbReference type="PROSITE" id="PS00109">
    <property type="entry name" value="PROTEIN_KINASE_TYR"/>
    <property type="match status" value="1"/>
</dbReference>
<dbReference type="GO" id="GO:0004674">
    <property type="term" value="F:protein serine/threonine kinase activity"/>
    <property type="evidence" value="ECO:0007669"/>
    <property type="project" value="InterPro"/>
</dbReference>
<dbReference type="InterPro" id="IPR011009">
    <property type="entry name" value="Kinase-like_dom_sf"/>
</dbReference>
<sequence>MIFMNNVLSRLSKVYQLSKKNNGIIRVYDFDLDSWSYTMERADSTLENFVKASSLSDESKINIIRQIVHTISLVHQRGVLHRDLSPTNIFFVDNIIKLADFGLGKNLNTLTSHQTMGTASFGELFYCAPEQLTLLKDADKRSDVFPLGCIINFVMTRNPEDFSYFLRPVSEKAPNLNPDYRYDDAIDMLNYLNRWFHIRTAENFETMIWDKIESRDFDSDVESYIYEMTGANLCKKCIFKGSVLVRALLRFMQIDEEQGKKLIQSVHSSYRSFSKRF</sequence>
<dbReference type="InterPro" id="IPR045133">
    <property type="entry name" value="IRE1/2-like"/>
</dbReference>
<name>A0A182B7C9_STRSU</name>
<dbReference type="PROSITE" id="PS50011">
    <property type="entry name" value="PROTEIN_KINASE_DOM"/>
    <property type="match status" value="1"/>
</dbReference>
<dbReference type="PANTHER" id="PTHR13954:SF6">
    <property type="entry name" value="NON-SPECIFIC SERINE_THREONINE PROTEIN KINASE"/>
    <property type="match status" value="1"/>
</dbReference>
<dbReference type="Pfam" id="PF00069">
    <property type="entry name" value="Pkinase"/>
    <property type="match status" value="1"/>
</dbReference>
<dbReference type="Gene3D" id="1.10.510.10">
    <property type="entry name" value="Transferase(Phosphotransferase) domain 1"/>
    <property type="match status" value="1"/>
</dbReference>
<feature type="domain" description="Protein kinase" evidence="1">
    <location>
        <begin position="1"/>
        <end position="277"/>
    </location>
</feature>